<dbReference type="GeneID" id="36395709"/>
<dbReference type="RefSeq" id="XP_024586885.1">
    <property type="nucleotide sequence ID" value="XM_024718501.1"/>
</dbReference>
<keyword evidence="2" id="KW-1185">Reference proteome</keyword>
<organism evidence="1 2">
    <name type="scientific">Plasmopara halstedii</name>
    <name type="common">Downy mildew of sunflower</name>
    <dbReference type="NCBI Taxonomy" id="4781"/>
    <lineage>
        <taxon>Eukaryota</taxon>
        <taxon>Sar</taxon>
        <taxon>Stramenopiles</taxon>
        <taxon>Oomycota</taxon>
        <taxon>Peronosporomycetes</taxon>
        <taxon>Peronosporales</taxon>
        <taxon>Peronosporaceae</taxon>
        <taxon>Plasmopara</taxon>
    </lineage>
</organism>
<reference evidence="2" key="1">
    <citation type="submission" date="2014-09" db="EMBL/GenBank/DDBJ databases">
        <authorList>
            <person name="Sharma Rahul"/>
            <person name="Thines Marco"/>
        </authorList>
    </citation>
    <scope>NUCLEOTIDE SEQUENCE [LARGE SCALE GENOMIC DNA]</scope>
</reference>
<protein>
    <submittedName>
        <fullName evidence="1">Uncharacterized protein</fullName>
    </submittedName>
</protein>
<dbReference type="AlphaFoldDB" id="A0A0P1B6Q4"/>
<evidence type="ECO:0000313" key="1">
    <source>
        <dbReference type="EMBL" id="CEG50516.1"/>
    </source>
</evidence>
<sequence length="67" mass="7293">MELKQKLSYAVLALFSECSPFSTSHLENSLVDPDIVCSSTRNPSAAILRADLLLADQIDQHDGSNCI</sequence>
<dbReference type="Proteomes" id="UP000054928">
    <property type="component" value="Unassembled WGS sequence"/>
</dbReference>
<dbReference type="EMBL" id="CCYD01000116">
    <property type="protein sequence ID" value="CEG50516.1"/>
    <property type="molecule type" value="Genomic_DNA"/>
</dbReference>
<proteinExistence type="predicted"/>
<evidence type="ECO:0000313" key="2">
    <source>
        <dbReference type="Proteomes" id="UP000054928"/>
    </source>
</evidence>
<accession>A0A0P1B6Q4</accession>
<name>A0A0P1B6Q4_PLAHL</name>